<gene>
    <name evidence="1" type="ORF">BILFYP9_01366</name>
</gene>
<dbReference type="CDD" id="cd20240">
    <property type="entry name" value="PFM_aerolysin-like"/>
    <property type="match status" value="1"/>
</dbReference>
<dbReference type="Gene3D" id="2.170.15.10">
    <property type="entry name" value="Proaerolysin, chain A, domain 3"/>
    <property type="match status" value="1"/>
</dbReference>
<sequence length="385" mass="42494">MKKISLLLVGLLAMFSCEQEDLEGIVKSDTEQVQTRATMSSTADFNQITELDGIPVNILNVGNTSRRYLSCAPSGSEMSLYTEDDGSLRQRWYVRSGNIILVGGNSSISSPPFTPTVKPNDSKTEPILAGAIGSFIPANLSFIPSGNNYYIKYATFSLSSPELYLQSDTQNGTVLKFKTPHSTDLALWRMVPVGEFRLIDVEYVKSEFDGDFINRRDQFIMGAIFPGEPFDVEHTLTVSETVRESSTFNETNGVSTQNQSAFHWSSQSGQAPLPVVSISGDLSTSTTSSHSTNYTSTGGYDVVVSQAFKVVIPANTTCRVEVLKMSYNTTLTYVATLEKADGAEAGEKFRIKGKWEGIVTTFLYYNIYRDEDNKLLDTRVLEDEN</sequence>
<organism evidence="1">
    <name type="scientific">Bacteroides intestinalis</name>
    <dbReference type="NCBI Taxonomy" id="329854"/>
    <lineage>
        <taxon>Bacteria</taxon>
        <taxon>Pseudomonadati</taxon>
        <taxon>Bacteroidota</taxon>
        <taxon>Bacteroidia</taxon>
        <taxon>Bacteroidales</taxon>
        <taxon>Bacteroidaceae</taxon>
        <taxon>Bacteroides</taxon>
    </lineage>
</organism>
<dbReference type="RefSeq" id="WP_138291204.1">
    <property type="nucleotide sequence ID" value="NZ_BAABZC010000001.1"/>
</dbReference>
<protein>
    <submittedName>
        <fullName evidence="1">Uncharacterized protein</fullName>
    </submittedName>
</protein>
<proteinExistence type="predicted"/>
<name>A0A6N2T0P1_9BACE</name>
<reference evidence="1" key="1">
    <citation type="submission" date="2019-11" db="EMBL/GenBank/DDBJ databases">
        <authorList>
            <person name="Feng L."/>
        </authorList>
    </citation>
    <scope>NUCLEOTIDE SEQUENCE</scope>
    <source>
        <strain evidence="1">BintestinalisLFYP9</strain>
    </source>
</reference>
<dbReference type="PROSITE" id="PS51257">
    <property type="entry name" value="PROKAR_LIPOPROTEIN"/>
    <property type="match status" value="1"/>
</dbReference>
<accession>A0A6N2T0P1</accession>
<dbReference type="AlphaFoldDB" id="A0A6N2T0P1"/>
<dbReference type="EMBL" id="CACRSU010000014">
    <property type="protein sequence ID" value="VYS99373.1"/>
    <property type="molecule type" value="Genomic_DNA"/>
</dbReference>
<evidence type="ECO:0000313" key="1">
    <source>
        <dbReference type="EMBL" id="VYS99373.1"/>
    </source>
</evidence>